<sequence length="84" mass="9561">MAQIEKLLAQLKNNPKNVNFTDLVKVCNHYFGEPRQQGTSHCVYKTPWAGDPRVNIQEKNGKAKAYQVKQVLAAIEKMEEMKDG</sequence>
<dbReference type="Proteomes" id="UP000076925">
    <property type="component" value="Unassembled WGS sequence"/>
</dbReference>
<proteinExistence type="predicted"/>
<keyword evidence="2" id="KW-1185">Reference proteome</keyword>
<dbReference type="EMBL" id="ANNX02000016">
    <property type="protein sequence ID" value="KYC43369.1"/>
    <property type="molecule type" value="Genomic_DNA"/>
</dbReference>
<protein>
    <submittedName>
        <fullName evidence="1">Toxin HicA</fullName>
    </submittedName>
</protein>
<dbReference type="OrthoDB" id="129814at2"/>
<dbReference type="RefSeq" id="WP_026134849.1">
    <property type="nucleotide sequence ID" value="NZ_KQ976354.1"/>
</dbReference>
<name>A0A139XFC0_9CYAN</name>
<gene>
    <name evidence="1" type="ORF">WA1_12705</name>
</gene>
<accession>A0A139XFC0</accession>
<dbReference type="AlphaFoldDB" id="A0A139XFC0"/>
<reference evidence="1 2" key="1">
    <citation type="journal article" date="2013" name="Genome Biol. Evol.">
        <title>Genomes of Stigonematalean cyanobacteria (subsection V) and the evolution of oxygenic photosynthesis from prokaryotes to plastids.</title>
        <authorList>
            <person name="Dagan T."/>
            <person name="Roettger M."/>
            <person name="Stucken K."/>
            <person name="Landan G."/>
            <person name="Koch R."/>
            <person name="Major P."/>
            <person name="Gould S.B."/>
            <person name="Goremykin V.V."/>
            <person name="Rippka R."/>
            <person name="Tandeau de Marsac N."/>
            <person name="Gugger M."/>
            <person name="Lockhart P.J."/>
            <person name="Allen J.F."/>
            <person name="Brune I."/>
            <person name="Maus I."/>
            <person name="Puhler A."/>
            <person name="Martin W.F."/>
        </authorList>
    </citation>
    <scope>NUCLEOTIDE SEQUENCE [LARGE SCALE GENOMIC DNA]</scope>
    <source>
        <strain evidence="1 2">PCC 7110</strain>
    </source>
</reference>
<evidence type="ECO:0000313" key="2">
    <source>
        <dbReference type="Proteomes" id="UP000076925"/>
    </source>
</evidence>
<dbReference type="STRING" id="128403.WA1_12705"/>
<evidence type="ECO:0000313" key="1">
    <source>
        <dbReference type="EMBL" id="KYC43369.1"/>
    </source>
</evidence>
<comment type="caution">
    <text evidence="1">The sequence shown here is derived from an EMBL/GenBank/DDBJ whole genome shotgun (WGS) entry which is preliminary data.</text>
</comment>
<organism evidence="1 2">
    <name type="scientific">Scytonema hofmannii PCC 7110</name>
    <dbReference type="NCBI Taxonomy" id="128403"/>
    <lineage>
        <taxon>Bacteria</taxon>
        <taxon>Bacillati</taxon>
        <taxon>Cyanobacteriota</taxon>
        <taxon>Cyanophyceae</taxon>
        <taxon>Nostocales</taxon>
        <taxon>Scytonemataceae</taxon>
        <taxon>Scytonema</taxon>
    </lineage>
</organism>